<gene>
    <name evidence="2" type="primary">LOC105310430</name>
</gene>
<dbReference type="OrthoDB" id="25987at2759"/>
<dbReference type="InterPro" id="IPR026784">
    <property type="entry name" value="Coact_PPARg"/>
</dbReference>
<dbReference type="PANTHER" id="PTHR15976">
    <property type="entry name" value="CONSTITUTIVE COACTIVATOR OF PEROXISOME PROLIFERATOR-ACTIVATED RECEPTOR GAMMA"/>
    <property type="match status" value="1"/>
</dbReference>
<dbReference type="Proteomes" id="UP000515202">
    <property type="component" value="Unplaced"/>
</dbReference>
<protein>
    <submittedName>
        <fullName evidence="2">Constitutive coactivator of peroxisome proliferator-activated receptor gamma-like</fullName>
    </submittedName>
</protein>
<sequence>MMLEHVEPRAVQLGSLLVRGLSMLVLVNSACGFPWSSSDFMPWNVFDGKLFHEKYLQSERGYTAEVLVEQDVSAGSLHAAQ</sequence>
<evidence type="ECO:0000313" key="2">
    <source>
        <dbReference type="RefSeq" id="XP_023382493.1"/>
    </source>
</evidence>
<evidence type="ECO:0000313" key="1">
    <source>
        <dbReference type="Proteomes" id="UP000515202"/>
    </source>
</evidence>
<proteinExistence type="predicted"/>
<accession>A0A6P6C563</accession>
<dbReference type="GO" id="GO:0045444">
    <property type="term" value="P:fat cell differentiation"/>
    <property type="evidence" value="ECO:0007669"/>
    <property type="project" value="TreeGrafter"/>
</dbReference>
<keyword evidence="1" id="KW-1185">Reference proteome</keyword>
<dbReference type="PANTHER" id="PTHR15976:SF17">
    <property type="entry name" value="CONSTITUTIVE COACTIVATOR OF PEROXISOME PROLIFERATOR-ACTIVATED RECEPTOR GAMMA"/>
    <property type="match status" value="1"/>
</dbReference>
<dbReference type="RefSeq" id="XP_023382493.1">
    <property type="nucleotide sequence ID" value="XM_023526725.1"/>
</dbReference>
<dbReference type="GO" id="GO:0035357">
    <property type="term" value="P:peroxisome proliferator activated receptor signaling pathway"/>
    <property type="evidence" value="ECO:0007669"/>
    <property type="project" value="TreeGrafter"/>
</dbReference>
<dbReference type="GO" id="GO:0005634">
    <property type="term" value="C:nucleus"/>
    <property type="evidence" value="ECO:0007669"/>
    <property type="project" value="TreeGrafter"/>
</dbReference>
<dbReference type="AlphaFoldDB" id="A0A6P6C563"/>
<dbReference type="KEGG" id="pvp:105310430"/>
<name>A0A6P6C563_PTEVA</name>
<organism evidence="1 2">
    <name type="scientific">Pteropus vampyrus</name>
    <name type="common">Large flying fox</name>
    <dbReference type="NCBI Taxonomy" id="132908"/>
    <lineage>
        <taxon>Eukaryota</taxon>
        <taxon>Metazoa</taxon>
        <taxon>Chordata</taxon>
        <taxon>Craniata</taxon>
        <taxon>Vertebrata</taxon>
        <taxon>Euteleostomi</taxon>
        <taxon>Mammalia</taxon>
        <taxon>Eutheria</taxon>
        <taxon>Laurasiatheria</taxon>
        <taxon>Chiroptera</taxon>
        <taxon>Yinpterochiroptera</taxon>
        <taxon>Pteropodoidea</taxon>
        <taxon>Pteropodidae</taxon>
        <taxon>Pteropodinae</taxon>
        <taxon>Pteropus</taxon>
    </lineage>
</organism>
<reference evidence="2" key="1">
    <citation type="submission" date="2025-08" db="UniProtKB">
        <authorList>
            <consortium name="RefSeq"/>
        </authorList>
    </citation>
    <scope>IDENTIFICATION</scope>
    <source>
        <tissue evidence="2">Kidney</tissue>
    </source>
</reference>
<dbReference type="GeneID" id="105310430"/>